<comment type="caution">
    <text evidence="1">The sequence shown here is derived from an EMBL/GenBank/DDBJ whole genome shotgun (WGS) entry which is preliminary data.</text>
</comment>
<accession>A0A0V0RAQ2</accession>
<name>A0A0V0RAQ2_9BILA</name>
<keyword evidence="2" id="KW-1185">Reference proteome</keyword>
<dbReference type="AlphaFoldDB" id="A0A0V0RAQ2"/>
<proteinExistence type="predicted"/>
<gene>
    <name evidence="1" type="ORF">T07_15281</name>
</gene>
<organism evidence="1 2">
    <name type="scientific">Trichinella nelsoni</name>
    <dbReference type="NCBI Taxonomy" id="6336"/>
    <lineage>
        <taxon>Eukaryota</taxon>
        <taxon>Metazoa</taxon>
        <taxon>Ecdysozoa</taxon>
        <taxon>Nematoda</taxon>
        <taxon>Enoplea</taxon>
        <taxon>Dorylaimia</taxon>
        <taxon>Trichinellida</taxon>
        <taxon>Trichinellidae</taxon>
        <taxon>Trichinella</taxon>
    </lineage>
</organism>
<dbReference type="Proteomes" id="UP000054630">
    <property type="component" value="Unassembled WGS sequence"/>
</dbReference>
<sequence>MSSLMECCFRAAESGPQYALTTSPKHLRGHRTAALLRTWYKFVLIYGCLTQLMKNQPSFSLIV</sequence>
<reference evidence="1 2" key="1">
    <citation type="submission" date="2015-01" db="EMBL/GenBank/DDBJ databases">
        <title>Evolution of Trichinella species and genotypes.</title>
        <authorList>
            <person name="Korhonen P.K."/>
            <person name="Edoardo P."/>
            <person name="Giuseppe L.R."/>
            <person name="Gasser R.B."/>
        </authorList>
    </citation>
    <scope>NUCLEOTIDE SEQUENCE [LARGE SCALE GENOMIC DNA]</scope>
    <source>
        <strain evidence="1">ISS37</strain>
    </source>
</reference>
<evidence type="ECO:0000313" key="1">
    <source>
        <dbReference type="EMBL" id="KRX11569.1"/>
    </source>
</evidence>
<evidence type="ECO:0000313" key="2">
    <source>
        <dbReference type="Proteomes" id="UP000054630"/>
    </source>
</evidence>
<dbReference type="EMBL" id="JYDL01001904">
    <property type="protein sequence ID" value="KRX11569.1"/>
    <property type="molecule type" value="Genomic_DNA"/>
</dbReference>
<protein>
    <submittedName>
        <fullName evidence="1">Uncharacterized protein</fullName>
    </submittedName>
</protein>